<evidence type="ECO:0000313" key="1">
    <source>
        <dbReference type="EMBL" id="ROO82571.1"/>
    </source>
</evidence>
<dbReference type="RefSeq" id="WP_148085821.1">
    <property type="nucleotide sequence ID" value="NZ_RJKE01000001.1"/>
</dbReference>
<dbReference type="Proteomes" id="UP000272400">
    <property type="component" value="Unassembled WGS sequence"/>
</dbReference>
<evidence type="ECO:0008006" key="3">
    <source>
        <dbReference type="Google" id="ProtNLM"/>
    </source>
</evidence>
<gene>
    <name evidence="1" type="ORF">EDD29_0051</name>
</gene>
<comment type="caution">
    <text evidence="1">The sequence shown here is derived from an EMBL/GenBank/DDBJ whole genome shotgun (WGS) entry which is preliminary data.</text>
</comment>
<proteinExistence type="predicted"/>
<accession>A0A3N1CMM6</accession>
<evidence type="ECO:0000313" key="2">
    <source>
        <dbReference type="Proteomes" id="UP000272400"/>
    </source>
</evidence>
<name>A0A3N1CMM6_9ACTN</name>
<dbReference type="AlphaFoldDB" id="A0A3N1CMM6"/>
<organism evidence="1 2">
    <name type="scientific">Actinocorallia herbida</name>
    <dbReference type="NCBI Taxonomy" id="58109"/>
    <lineage>
        <taxon>Bacteria</taxon>
        <taxon>Bacillati</taxon>
        <taxon>Actinomycetota</taxon>
        <taxon>Actinomycetes</taxon>
        <taxon>Streptosporangiales</taxon>
        <taxon>Thermomonosporaceae</taxon>
        <taxon>Actinocorallia</taxon>
    </lineage>
</organism>
<keyword evidence="2" id="KW-1185">Reference proteome</keyword>
<sequence>MTEWRYALHDLRTSRLLVDHMPFDISEYTIMLMESGVLNATLPLGDAGIRIKQPREVIVPRRTVLALYRDEQVMWDGIIWTRRRRRAGGENNLVVSAKETRSYWDRRFLRPELGYGSAKTLAFTDTDMFTVFRALLADGQNLTRNGSQPGNLGIEPGNNLSGTLISRIDIGTELAAYRGYLWATYGQLFDDLAASDPGLEWRIEAYLGASHELKRRLLLGSPRLGTPADHPGIVTFEYPGIIVDYEWPEDGESSANYVAALGTGEGDAMIWADCYHDQELDNGFPLLEAAVSHKADSNLQILKGRTATDMGLRKGDKVVPSITIEGYPIGVSPGDHVRVRIEDEDWWPGSSQVPFEAIVRVVGLRVVPGPHETTQLLIEEPRAAVAVA</sequence>
<protein>
    <recommendedName>
        <fullName evidence="3">Minor tail protein</fullName>
    </recommendedName>
</protein>
<dbReference type="OrthoDB" id="3515845at2"/>
<dbReference type="EMBL" id="RJKE01000001">
    <property type="protein sequence ID" value="ROO82571.1"/>
    <property type="molecule type" value="Genomic_DNA"/>
</dbReference>
<reference evidence="1 2" key="1">
    <citation type="submission" date="2018-11" db="EMBL/GenBank/DDBJ databases">
        <title>Sequencing the genomes of 1000 actinobacteria strains.</title>
        <authorList>
            <person name="Klenk H.-P."/>
        </authorList>
    </citation>
    <scope>NUCLEOTIDE SEQUENCE [LARGE SCALE GENOMIC DNA]</scope>
    <source>
        <strain evidence="1 2">DSM 44254</strain>
    </source>
</reference>